<proteinExistence type="predicted"/>
<dbReference type="OMA" id="KEMAVEM"/>
<dbReference type="GO" id="GO:0004314">
    <property type="term" value="F:[acyl-carrier-protein] S-malonyltransferase activity"/>
    <property type="evidence" value="ECO:0007669"/>
    <property type="project" value="UniProtKB-EC"/>
</dbReference>
<protein>
    <submittedName>
        <fullName evidence="5">Non-reducing polyketide synthase vrtA-like</fullName>
    </submittedName>
</protein>
<dbReference type="KEGG" id="bfo:118423619"/>
<dbReference type="SUPFAM" id="SSF55048">
    <property type="entry name" value="Probable ACP-binding domain of malonyl-CoA ACP transacylase"/>
    <property type="match status" value="1"/>
</dbReference>
<accession>A0A9J7N011</accession>
<dbReference type="Pfam" id="PF22621">
    <property type="entry name" value="CurL-like_PKS_C"/>
    <property type="match status" value="1"/>
</dbReference>
<gene>
    <name evidence="5" type="primary">LOC118423619</name>
</gene>
<feature type="domain" description="Malonyl-CoA:ACP transacylase (MAT)" evidence="3">
    <location>
        <begin position="134"/>
        <end position="438"/>
    </location>
</feature>
<dbReference type="InterPro" id="IPR050444">
    <property type="entry name" value="Polyketide_Synthase"/>
</dbReference>
<dbReference type="Proteomes" id="UP000001554">
    <property type="component" value="Chromosome 9"/>
</dbReference>
<dbReference type="Gene3D" id="3.30.70.3290">
    <property type="match status" value="1"/>
</dbReference>
<dbReference type="AlphaFoldDB" id="A0A9J7N011"/>
<evidence type="ECO:0000256" key="1">
    <source>
        <dbReference type="ARBA" id="ARBA00022679"/>
    </source>
</evidence>
<dbReference type="OrthoDB" id="329835at2759"/>
<evidence type="ECO:0000256" key="2">
    <source>
        <dbReference type="ARBA" id="ARBA00048404"/>
    </source>
</evidence>
<evidence type="ECO:0000313" key="5">
    <source>
        <dbReference type="RefSeq" id="XP_035687737.1"/>
    </source>
</evidence>
<dbReference type="PANTHER" id="PTHR45681:SF8">
    <property type="entry name" value="CARRIER DOMAIN-CONTAINING PROTEIN"/>
    <property type="match status" value="1"/>
</dbReference>
<dbReference type="SUPFAM" id="SSF52151">
    <property type="entry name" value="FabD/lysophospholipase-like"/>
    <property type="match status" value="1"/>
</dbReference>
<evidence type="ECO:0000313" key="4">
    <source>
        <dbReference type="Proteomes" id="UP000001554"/>
    </source>
</evidence>
<dbReference type="RefSeq" id="XP_035687737.1">
    <property type="nucleotide sequence ID" value="XM_035831844.1"/>
</dbReference>
<dbReference type="Gene3D" id="3.30.70.250">
    <property type="entry name" value="Malonyl-CoA ACP transacylase, ACP-binding"/>
    <property type="match status" value="1"/>
</dbReference>
<comment type="catalytic activity">
    <reaction evidence="2">
        <text>holo-[ACP] + malonyl-CoA = malonyl-[ACP] + CoA</text>
        <dbReference type="Rhea" id="RHEA:41792"/>
        <dbReference type="Rhea" id="RHEA-COMP:9623"/>
        <dbReference type="Rhea" id="RHEA-COMP:9685"/>
        <dbReference type="ChEBI" id="CHEBI:57287"/>
        <dbReference type="ChEBI" id="CHEBI:57384"/>
        <dbReference type="ChEBI" id="CHEBI:64479"/>
        <dbReference type="ChEBI" id="CHEBI:78449"/>
        <dbReference type="EC" id="2.3.1.39"/>
    </reaction>
    <physiologicalReaction direction="left-to-right" evidence="2">
        <dbReference type="Rhea" id="RHEA:41793"/>
    </physiologicalReaction>
</comment>
<dbReference type="InterPro" id="IPR016036">
    <property type="entry name" value="Malonyl_transacylase_ACP-bd"/>
</dbReference>
<reference evidence="4" key="1">
    <citation type="journal article" date="2020" name="Nat. Ecol. Evol.">
        <title>Deeply conserved synteny resolves early events in vertebrate evolution.</title>
        <authorList>
            <person name="Simakov O."/>
            <person name="Marletaz F."/>
            <person name="Yue J.X."/>
            <person name="O'Connell B."/>
            <person name="Jenkins J."/>
            <person name="Brandt A."/>
            <person name="Calef R."/>
            <person name="Tung C.H."/>
            <person name="Huang T.K."/>
            <person name="Schmutz J."/>
            <person name="Satoh N."/>
            <person name="Yu J.K."/>
            <person name="Putnam N.H."/>
            <person name="Green R.E."/>
            <person name="Rokhsar D.S."/>
        </authorList>
    </citation>
    <scope>NUCLEOTIDE SEQUENCE [LARGE SCALE GENOMIC DNA]</scope>
    <source>
        <strain evidence="4">S238N-H82</strain>
    </source>
</reference>
<sequence>MACVNSFGLGESNSHVLVRQIPHDESQDNTNEEQAKIVAVSAKTWQSLKLSVEDLITHLEQSPDISLEQLAYTSLLKRTHHNVRLAVSGSSVGDIKQSLENRVASIEGAVRARTIRRKSGRGDELELDEHVIFVFCGQGSLWEGVCLDLMEKEPVFRRKLTEVDCLLRQYVEWSLLDKLSKKEDFHVPLVRQAIVFTTQVALFALWQSWGITPDTIIGCSAGEVAAAHCSGTLSLPEAVRVIYHRGRLQNEVTGGKYLVVGNLPVKKVLDLCSNVSGKVDLAAVCSASSCELSGDDDAVDEQLEVLRTMNENEMAGQLFLRELDVPAAYHSHRMEPIRSELESALRDLRGQPPTVELYSTVTGKRATKEDFVTGEYWGRNVRQPTMFSSALSEALNREKRNIVVDVGPKPVFRTNIKQIASEESEVALTYVASIKPNQEHTSILRSLCDLYEVGLMPSWNAFFVKEMCTPTDVPR</sequence>
<name>A0A9J7N011_BRAFL</name>
<keyword evidence="4" id="KW-1185">Reference proteome</keyword>
<dbReference type="InterPro" id="IPR014043">
    <property type="entry name" value="Acyl_transferase_dom"/>
</dbReference>
<dbReference type="SMART" id="SM00827">
    <property type="entry name" value="PKS_AT"/>
    <property type="match status" value="1"/>
</dbReference>
<organism evidence="4 5">
    <name type="scientific">Branchiostoma floridae</name>
    <name type="common">Florida lancelet</name>
    <name type="synonym">Amphioxus</name>
    <dbReference type="NCBI Taxonomy" id="7739"/>
    <lineage>
        <taxon>Eukaryota</taxon>
        <taxon>Metazoa</taxon>
        <taxon>Chordata</taxon>
        <taxon>Cephalochordata</taxon>
        <taxon>Leptocardii</taxon>
        <taxon>Amphioxiformes</taxon>
        <taxon>Branchiostomatidae</taxon>
        <taxon>Branchiostoma</taxon>
    </lineage>
</organism>
<dbReference type="Gene3D" id="3.40.366.10">
    <property type="entry name" value="Malonyl-Coenzyme A Acyl Carrier Protein, domain 2"/>
    <property type="match status" value="1"/>
</dbReference>
<dbReference type="InterPro" id="IPR001227">
    <property type="entry name" value="Ac_transferase_dom_sf"/>
</dbReference>
<dbReference type="InterPro" id="IPR016035">
    <property type="entry name" value="Acyl_Trfase/lysoPLipase"/>
</dbReference>
<dbReference type="Pfam" id="PF00698">
    <property type="entry name" value="Acyl_transf_1"/>
    <property type="match status" value="1"/>
</dbReference>
<keyword evidence="1" id="KW-0808">Transferase</keyword>
<dbReference type="GeneID" id="118423619"/>
<dbReference type="PANTHER" id="PTHR45681">
    <property type="entry name" value="POLYKETIDE SYNTHASE 44-RELATED"/>
    <property type="match status" value="1"/>
</dbReference>
<evidence type="ECO:0000259" key="3">
    <source>
        <dbReference type="SMART" id="SM00827"/>
    </source>
</evidence>
<reference evidence="5" key="2">
    <citation type="submission" date="2025-08" db="UniProtKB">
        <authorList>
            <consortium name="RefSeq"/>
        </authorList>
    </citation>
    <scope>IDENTIFICATION</scope>
    <source>
        <strain evidence="5">S238N-H82</strain>
        <tissue evidence="5">Testes</tissue>
    </source>
</reference>